<dbReference type="GO" id="GO:0016020">
    <property type="term" value="C:membrane"/>
    <property type="evidence" value="ECO:0007669"/>
    <property type="project" value="UniProtKB-SubCell"/>
</dbReference>
<dbReference type="EC" id="2.4.1.16" evidence="2"/>
<gene>
    <name evidence="8" type="primary">chs4</name>
</gene>
<keyword evidence="6 7" id="KW-0472">Membrane</keyword>
<organism evidence="8">
    <name type="scientific">Lubomirskia baikalensis</name>
    <dbReference type="NCBI Taxonomy" id="289074"/>
    <lineage>
        <taxon>Eukaryota</taxon>
        <taxon>Metazoa</taxon>
        <taxon>Porifera</taxon>
        <taxon>Demospongiae</taxon>
        <taxon>Heteroscleromorpha</taxon>
        <taxon>Spongillida</taxon>
        <taxon>Lubomirskiidae</taxon>
        <taxon>Lubomirskia</taxon>
    </lineage>
</organism>
<accession>S5MBQ1</accession>
<reference evidence="8" key="2">
    <citation type="journal article" date="2013" name="Proc. R. Soc. B">
        <title>First report on chitinous holdfast in sponges (Porifera).</title>
        <authorList>
            <person name="Ehrlich H."/>
            <person name="Kaluzhnaya O.V."/>
            <person name="Tsurkan M.V."/>
            <person name="Ereskovsky A."/>
            <person name="Tabachnick K.R."/>
            <person name="Ilan M."/>
            <person name="Stelling A."/>
            <person name="Galli R."/>
            <person name="Petrova O.V."/>
            <person name="Nekipelov S.V."/>
            <person name="Sivkov V.N."/>
            <person name="Vyalikh D."/>
            <person name="Born R."/>
            <person name="Behm T."/>
            <person name="Ehrlich A."/>
            <person name="Chernogor L.I."/>
            <person name="Belikov S."/>
            <person name="Janussen D."/>
            <person name="Bazhenov V.V."/>
            <person name="Worheide G."/>
        </authorList>
    </citation>
    <scope>NUCLEOTIDE SEQUENCE</scope>
</reference>
<keyword evidence="5 7" id="KW-1133">Transmembrane helix</keyword>
<evidence type="ECO:0000256" key="4">
    <source>
        <dbReference type="ARBA" id="ARBA00022692"/>
    </source>
</evidence>
<evidence type="ECO:0000313" key="8">
    <source>
        <dbReference type="EMBL" id="AGR33772.1"/>
    </source>
</evidence>
<dbReference type="EMBL" id="JX875074">
    <property type="protein sequence ID" value="AGR33772.1"/>
    <property type="molecule type" value="Genomic_DNA"/>
</dbReference>
<evidence type="ECO:0000256" key="2">
    <source>
        <dbReference type="ARBA" id="ARBA00012543"/>
    </source>
</evidence>
<evidence type="ECO:0000256" key="5">
    <source>
        <dbReference type="ARBA" id="ARBA00022989"/>
    </source>
</evidence>
<evidence type="ECO:0000256" key="7">
    <source>
        <dbReference type="SAM" id="Phobius"/>
    </source>
</evidence>
<dbReference type="InterPro" id="IPR029044">
    <property type="entry name" value="Nucleotide-diphossugar_trans"/>
</dbReference>
<dbReference type="Pfam" id="PF03142">
    <property type="entry name" value="Chitin_synth_2"/>
    <property type="match status" value="1"/>
</dbReference>
<reference evidence="8" key="1">
    <citation type="submission" date="2012-09" db="EMBL/GenBank/DDBJ databases">
        <authorList>
            <person name="Kaluzhnaya O."/>
        </authorList>
    </citation>
    <scope>NUCLEOTIDE SEQUENCE</scope>
</reference>
<dbReference type="GO" id="GO:0071944">
    <property type="term" value="C:cell periphery"/>
    <property type="evidence" value="ECO:0007669"/>
    <property type="project" value="TreeGrafter"/>
</dbReference>
<feature type="non-terminal residue" evidence="8">
    <location>
        <position position="364"/>
    </location>
</feature>
<feature type="transmembrane region" description="Helical" evidence="7">
    <location>
        <begin position="327"/>
        <end position="344"/>
    </location>
</feature>
<name>S5MBQ1_9METZ</name>
<evidence type="ECO:0000256" key="6">
    <source>
        <dbReference type="ARBA" id="ARBA00023136"/>
    </source>
</evidence>
<dbReference type="SUPFAM" id="SSF53448">
    <property type="entry name" value="Nucleotide-diphospho-sugar transferases"/>
    <property type="match status" value="1"/>
</dbReference>
<dbReference type="GO" id="GO:0004100">
    <property type="term" value="F:chitin synthase activity"/>
    <property type="evidence" value="ECO:0007669"/>
    <property type="project" value="UniProtKB-EC"/>
</dbReference>
<protein>
    <recommendedName>
        <fullName evidence="2">chitin synthase</fullName>
        <ecNumber evidence="2">2.4.1.16</ecNumber>
    </recommendedName>
</protein>
<dbReference type="GO" id="GO:0006031">
    <property type="term" value="P:chitin biosynthetic process"/>
    <property type="evidence" value="ECO:0007669"/>
    <property type="project" value="TreeGrafter"/>
</dbReference>
<keyword evidence="4 7" id="KW-0812">Transmembrane</keyword>
<dbReference type="PANTHER" id="PTHR22914">
    <property type="entry name" value="CHITIN SYNTHASE"/>
    <property type="match status" value="1"/>
</dbReference>
<dbReference type="PANTHER" id="PTHR22914:SF41">
    <property type="entry name" value="CHITIN SYNTHASE 7"/>
    <property type="match status" value="1"/>
</dbReference>
<feature type="transmembrane region" description="Helical" evidence="7">
    <location>
        <begin position="196"/>
        <end position="223"/>
    </location>
</feature>
<feature type="transmembrane region" description="Helical" evidence="7">
    <location>
        <begin position="235"/>
        <end position="257"/>
    </location>
</feature>
<comment type="subcellular location">
    <subcellularLocation>
        <location evidence="1">Membrane</location>
        <topology evidence="1">Multi-pass membrane protein</topology>
    </subcellularLocation>
</comment>
<keyword evidence="3" id="KW-0328">Glycosyltransferase</keyword>
<sequence length="364" mass="40278">MSYVLKYQIAKDKDLTGNNTFILTTDADIEFTAESAVVLLDMLDSDPLVGAVCARTHPQGSGLLYRYQVFDYAIGHWFQKAAEHILGCVLCCPGCFSAFRCSAIESVLDEYSTEVANSKATEFLTKDMGEDRWLCTLLVEKGWRLEYCAVSENHTHCPEDFDTFFKQRRRWIPSTVANLSLLITQASKVTQGNDTVFILFVLFQGVLVFSTAISPATVILVIASGFSSACKVSDSSVIATIVILVLLSVAYGLFCIYGNPQHQLDVAKAASLILVIFMCVVFAGNLKNMIYDIVSLEKDCSISATCSHYDKVSNAINGTFYFPLTPSTMYLVLFTLLFILAGLLHMNEFSCLIHGVWYFLALPS</sequence>
<dbReference type="InterPro" id="IPR004835">
    <property type="entry name" value="Chitin_synth"/>
</dbReference>
<evidence type="ECO:0000256" key="1">
    <source>
        <dbReference type="ARBA" id="ARBA00004141"/>
    </source>
</evidence>
<proteinExistence type="predicted"/>
<evidence type="ECO:0000256" key="3">
    <source>
        <dbReference type="ARBA" id="ARBA00022676"/>
    </source>
</evidence>
<dbReference type="AlphaFoldDB" id="S5MBQ1"/>
<keyword evidence="3" id="KW-0808">Transferase</keyword>
<feature type="transmembrane region" description="Helical" evidence="7">
    <location>
        <begin position="269"/>
        <end position="286"/>
    </location>
</feature>